<dbReference type="GO" id="GO:0005789">
    <property type="term" value="C:endoplasmic reticulum membrane"/>
    <property type="evidence" value="ECO:0007669"/>
    <property type="project" value="UniProtKB-SubCell"/>
</dbReference>
<organism evidence="8 9">
    <name type="scientific">Eruca vesicaria subsp. sativa</name>
    <name type="common">Garden rocket</name>
    <name type="synonym">Eruca sativa</name>
    <dbReference type="NCBI Taxonomy" id="29727"/>
    <lineage>
        <taxon>Eukaryota</taxon>
        <taxon>Viridiplantae</taxon>
        <taxon>Streptophyta</taxon>
        <taxon>Embryophyta</taxon>
        <taxon>Tracheophyta</taxon>
        <taxon>Spermatophyta</taxon>
        <taxon>Magnoliopsida</taxon>
        <taxon>eudicotyledons</taxon>
        <taxon>Gunneridae</taxon>
        <taxon>Pentapetalae</taxon>
        <taxon>rosids</taxon>
        <taxon>malvids</taxon>
        <taxon>Brassicales</taxon>
        <taxon>Brassicaceae</taxon>
        <taxon>Brassiceae</taxon>
        <taxon>Eruca</taxon>
    </lineage>
</organism>
<keyword evidence="9" id="KW-1185">Reference proteome</keyword>
<dbReference type="GO" id="GO:0006629">
    <property type="term" value="P:lipid metabolic process"/>
    <property type="evidence" value="ECO:0007669"/>
    <property type="project" value="UniProtKB-KW"/>
</dbReference>
<proteinExistence type="predicted"/>
<dbReference type="EMBL" id="CAKOAT010441820">
    <property type="protein sequence ID" value="CAH8373281.1"/>
    <property type="molecule type" value="Genomic_DNA"/>
</dbReference>
<dbReference type="CDD" id="cd23995">
    <property type="entry name" value="Seipin_BSCL2_like"/>
    <property type="match status" value="1"/>
</dbReference>
<evidence type="ECO:0000313" key="9">
    <source>
        <dbReference type="Proteomes" id="UP001642260"/>
    </source>
</evidence>
<accession>A0ABC8L3W3</accession>
<evidence type="ECO:0000313" key="8">
    <source>
        <dbReference type="EMBL" id="CAH8373281.1"/>
    </source>
</evidence>
<keyword evidence="2 7" id="KW-0812">Transmembrane</keyword>
<dbReference type="GO" id="GO:0140042">
    <property type="term" value="P:lipid droplet formation"/>
    <property type="evidence" value="ECO:0007669"/>
    <property type="project" value="UniProtKB-ARBA"/>
</dbReference>
<dbReference type="Gene3D" id="1.25.40.570">
    <property type="match status" value="1"/>
</dbReference>
<keyword evidence="3" id="KW-0256">Endoplasmic reticulum</keyword>
<sequence>MVEWTRAEKRTFLRQRVEARLAALLMENKEYVEALALLSGLVKEGRRLDDKLLLVDIDLLESIVLFAMLVSAFMISGFVITLLTHEPLVVKESLSFDYTKNSPEAYVAITRVNTPNHRTEISVLMTLPESEYNRNLGMFQVRVDFLSENGQVLATSRRPCMPRFRTEPIRLVQTFL</sequence>
<gene>
    <name evidence="8" type="ORF">ERUC_LOCUS31832</name>
</gene>
<protein>
    <submittedName>
        <fullName evidence="8">Uncharacterized protein</fullName>
    </submittedName>
</protein>
<keyword evidence="5" id="KW-0443">Lipid metabolism</keyword>
<evidence type="ECO:0000256" key="5">
    <source>
        <dbReference type="ARBA" id="ARBA00023098"/>
    </source>
</evidence>
<evidence type="ECO:0000256" key="1">
    <source>
        <dbReference type="ARBA" id="ARBA00004477"/>
    </source>
</evidence>
<reference evidence="8 9" key="1">
    <citation type="submission" date="2022-03" db="EMBL/GenBank/DDBJ databases">
        <authorList>
            <person name="Macdonald S."/>
            <person name="Ahmed S."/>
            <person name="Newling K."/>
        </authorList>
    </citation>
    <scope>NUCLEOTIDE SEQUENCE [LARGE SCALE GENOMIC DNA]</scope>
</reference>
<evidence type="ECO:0000256" key="6">
    <source>
        <dbReference type="ARBA" id="ARBA00023136"/>
    </source>
</evidence>
<evidence type="ECO:0000256" key="3">
    <source>
        <dbReference type="ARBA" id="ARBA00022824"/>
    </source>
</evidence>
<comment type="subcellular location">
    <subcellularLocation>
        <location evidence="1">Endoplasmic reticulum membrane</location>
        <topology evidence="1">Multi-pass membrane protein</topology>
    </subcellularLocation>
</comment>
<keyword evidence="6 7" id="KW-0472">Membrane</keyword>
<keyword evidence="4 7" id="KW-1133">Transmembrane helix</keyword>
<dbReference type="PANTHER" id="PTHR21212">
    <property type="entry name" value="BERNARDINELLI-SEIP CONGENITAL LIPODYSTROPHY 2 HOMOLOG BSCL2 PROTEIN"/>
    <property type="match status" value="1"/>
</dbReference>
<evidence type="ECO:0000256" key="4">
    <source>
        <dbReference type="ARBA" id="ARBA00022989"/>
    </source>
</evidence>
<dbReference type="InterPro" id="IPR009617">
    <property type="entry name" value="Seipin"/>
</dbReference>
<feature type="transmembrane region" description="Helical" evidence="7">
    <location>
        <begin position="63"/>
        <end position="83"/>
    </location>
</feature>
<evidence type="ECO:0000256" key="2">
    <source>
        <dbReference type="ARBA" id="ARBA00022692"/>
    </source>
</evidence>
<comment type="caution">
    <text evidence="8">The sequence shown here is derived from an EMBL/GenBank/DDBJ whole genome shotgun (WGS) entry which is preliminary data.</text>
</comment>
<dbReference type="AlphaFoldDB" id="A0ABC8L3W3"/>
<name>A0ABC8L3W3_ERUVS</name>
<dbReference type="Pfam" id="PF06775">
    <property type="entry name" value="Seipin"/>
    <property type="match status" value="1"/>
</dbReference>
<evidence type="ECO:0000256" key="7">
    <source>
        <dbReference type="SAM" id="Phobius"/>
    </source>
</evidence>
<dbReference type="PANTHER" id="PTHR21212:SF7">
    <property type="entry name" value="SEIPIN-3"/>
    <property type="match status" value="1"/>
</dbReference>
<dbReference type="Proteomes" id="UP001642260">
    <property type="component" value="Unassembled WGS sequence"/>
</dbReference>